<dbReference type="InterPro" id="IPR001810">
    <property type="entry name" value="F-box_dom"/>
</dbReference>
<name>A0ABU6XVG5_9FABA</name>
<dbReference type="CDD" id="cd22157">
    <property type="entry name" value="F-box_AtFBW1-like"/>
    <property type="match status" value="1"/>
</dbReference>
<dbReference type="Proteomes" id="UP001341840">
    <property type="component" value="Unassembled WGS sequence"/>
</dbReference>
<keyword evidence="3" id="KW-1185">Reference proteome</keyword>
<accession>A0ABU6XVG5</accession>
<dbReference type="InterPro" id="IPR036047">
    <property type="entry name" value="F-box-like_dom_sf"/>
</dbReference>
<sequence>MSHSHDDSDAVKTKGKASRISTELLLSSTAPPPFLPDELITEILLRLPPRFLVQLRSVCTSWKTLISSSQFATDHLRHSIAAAEPSFSEPRIAYPRWWHKFNQFGDFSVRSVFENALTKGVCFEGKRDYNIIGSCNGLLCLVDADADNKHNNNVSVMLWNPCTGLTSQELEFEGLLNVCGFGYDHVNHSYKLVGIVNEEKKQKPHKSATRIYTFGNNSSWRKIQDITFDARWIENREGVFVPGSGALNWVIPCGANPFDPLVLSLYLGKETHSLFSLPYHKDMHYHLKTLQLCVLRNYLAVCFDHRKTHCEVWLMKEYGVAESWTKLAMIPQYLSIHVLPLYLWEDDVLLGTAAPYSRIIRYNLNHCNFKFPVIENHGDDMMKVAPLSKHSMAKRFHIYHESLVSPSHCGLLSSRSEMRWIRVSKSPCLQAHPS</sequence>
<feature type="domain" description="F-box" evidence="1">
    <location>
        <begin position="35"/>
        <end position="75"/>
    </location>
</feature>
<evidence type="ECO:0000259" key="1">
    <source>
        <dbReference type="PROSITE" id="PS50181"/>
    </source>
</evidence>
<gene>
    <name evidence="2" type="ORF">PIB30_093506</name>
</gene>
<dbReference type="Pfam" id="PF07734">
    <property type="entry name" value="FBA_1"/>
    <property type="match status" value="1"/>
</dbReference>
<comment type="caution">
    <text evidence="2">The sequence shown here is derived from an EMBL/GenBank/DDBJ whole genome shotgun (WGS) entry which is preliminary data.</text>
</comment>
<reference evidence="2 3" key="1">
    <citation type="journal article" date="2023" name="Plants (Basel)">
        <title>Bridging the Gap: Combining Genomics and Transcriptomics Approaches to Understand Stylosanthes scabra, an Orphan Legume from the Brazilian Caatinga.</title>
        <authorList>
            <person name="Ferreira-Neto J.R.C."/>
            <person name="da Silva M.D."/>
            <person name="Binneck E."/>
            <person name="de Melo N.F."/>
            <person name="da Silva R.H."/>
            <person name="de Melo A.L.T.M."/>
            <person name="Pandolfi V."/>
            <person name="Bustamante F.O."/>
            <person name="Brasileiro-Vidal A.C."/>
            <person name="Benko-Iseppon A.M."/>
        </authorList>
    </citation>
    <scope>NUCLEOTIDE SEQUENCE [LARGE SCALE GENOMIC DNA]</scope>
    <source>
        <tissue evidence="2">Leaves</tissue>
    </source>
</reference>
<dbReference type="SMART" id="SM00256">
    <property type="entry name" value="FBOX"/>
    <property type="match status" value="1"/>
</dbReference>
<protein>
    <recommendedName>
        <fullName evidence="1">F-box domain-containing protein</fullName>
    </recommendedName>
</protein>
<dbReference type="NCBIfam" id="TIGR01640">
    <property type="entry name" value="F_box_assoc_1"/>
    <property type="match status" value="1"/>
</dbReference>
<dbReference type="EMBL" id="JASCZI010213448">
    <property type="protein sequence ID" value="MED6201296.1"/>
    <property type="molecule type" value="Genomic_DNA"/>
</dbReference>
<dbReference type="Gene3D" id="1.20.1280.50">
    <property type="match status" value="1"/>
</dbReference>
<proteinExistence type="predicted"/>
<dbReference type="InterPro" id="IPR017451">
    <property type="entry name" value="F-box-assoc_interact_dom"/>
</dbReference>
<dbReference type="PANTHER" id="PTHR31672:SF13">
    <property type="entry name" value="F-BOX PROTEIN CPR30-LIKE"/>
    <property type="match status" value="1"/>
</dbReference>
<dbReference type="PANTHER" id="PTHR31672">
    <property type="entry name" value="BNACNNG10540D PROTEIN"/>
    <property type="match status" value="1"/>
</dbReference>
<dbReference type="Pfam" id="PF00646">
    <property type="entry name" value="F-box"/>
    <property type="match status" value="1"/>
</dbReference>
<organism evidence="2 3">
    <name type="scientific">Stylosanthes scabra</name>
    <dbReference type="NCBI Taxonomy" id="79078"/>
    <lineage>
        <taxon>Eukaryota</taxon>
        <taxon>Viridiplantae</taxon>
        <taxon>Streptophyta</taxon>
        <taxon>Embryophyta</taxon>
        <taxon>Tracheophyta</taxon>
        <taxon>Spermatophyta</taxon>
        <taxon>Magnoliopsida</taxon>
        <taxon>eudicotyledons</taxon>
        <taxon>Gunneridae</taxon>
        <taxon>Pentapetalae</taxon>
        <taxon>rosids</taxon>
        <taxon>fabids</taxon>
        <taxon>Fabales</taxon>
        <taxon>Fabaceae</taxon>
        <taxon>Papilionoideae</taxon>
        <taxon>50 kb inversion clade</taxon>
        <taxon>dalbergioids sensu lato</taxon>
        <taxon>Dalbergieae</taxon>
        <taxon>Pterocarpus clade</taxon>
        <taxon>Stylosanthes</taxon>
    </lineage>
</organism>
<dbReference type="SUPFAM" id="SSF81383">
    <property type="entry name" value="F-box domain"/>
    <property type="match status" value="1"/>
</dbReference>
<evidence type="ECO:0000313" key="3">
    <source>
        <dbReference type="Proteomes" id="UP001341840"/>
    </source>
</evidence>
<dbReference type="InterPro" id="IPR006527">
    <property type="entry name" value="F-box-assoc_dom_typ1"/>
</dbReference>
<dbReference type="PROSITE" id="PS50181">
    <property type="entry name" value="FBOX"/>
    <property type="match status" value="1"/>
</dbReference>
<dbReference type="InterPro" id="IPR050796">
    <property type="entry name" value="SCF_F-box_component"/>
</dbReference>
<evidence type="ECO:0000313" key="2">
    <source>
        <dbReference type="EMBL" id="MED6201296.1"/>
    </source>
</evidence>